<gene>
    <name evidence="1" type="ORF">G5575_19020</name>
</gene>
<dbReference type="Proteomes" id="UP000474802">
    <property type="component" value="Unassembled WGS sequence"/>
</dbReference>
<keyword evidence="2" id="KW-1185">Reference proteome</keyword>
<evidence type="ECO:0000313" key="1">
    <source>
        <dbReference type="EMBL" id="NGP19451.1"/>
    </source>
</evidence>
<dbReference type="EMBL" id="JAALFG010000006">
    <property type="protein sequence ID" value="NGP19451.1"/>
    <property type="molecule type" value="Genomic_DNA"/>
</dbReference>
<sequence length="178" mass="19792">MTQSDPIPHPELEADCDRCFGLCCTALSFSRPDGFGHDKPAGILCHFLAGDYRCSIHPRREDLGYEGCIDFTCLGAGQRASQQFATQNWQRDPTTRRQMFARFAQLLKLQEIRQALIQAKGLVVSDQQEEERGMLLAAVAKIADGERDSGDDVDVQTLITRAQALITRLAKASSSDRF</sequence>
<dbReference type="RefSeq" id="WP_164535694.1">
    <property type="nucleotide sequence ID" value="NZ_JAALFG010000006.1"/>
</dbReference>
<reference evidence="1 2" key="2">
    <citation type="submission" date="2020-03" db="EMBL/GenBank/DDBJ databases">
        <title>Devosia chinhatensis sp. nov., isolated from a hexachlorocyclohexane (HCH) dump site in India.</title>
        <authorList>
            <person name="Kumar M."/>
            <person name="Lal R."/>
        </authorList>
    </citation>
    <scope>NUCLEOTIDE SEQUENCE [LARGE SCALE GENOMIC DNA]</scope>
    <source>
        <strain evidence="1 2">H239</strain>
    </source>
</reference>
<evidence type="ECO:0000313" key="2">
    <source>
        <dbReference type="Proteomes" id="UP000474802"/>
    </source>
</evidence>
<evidence type="ECO:0008006" key="3">
    <source>
        <dbReference type="Google" id="ProtNLM"/>
    </source>
</evidence>
<organism evidence="1 2">
    <name type="scientific">Devosia aurantiaca</name>
    <dbReference type="NCBI Taxonomy" id="2714858"/>
    <lineage>
        <taxon>Bacteria</taxon>
        <taxon>Pseudomonadati</taxon>
        <taxon>Pseudomonadota</taxon>
        <taxon>Alphaproteobacteria</taxon>
        <taxon>Hyphomicrobiales</taxon>
        <taxon>Devosiaceae</taxon>
        <taxon>Devosia</taxon>
    </lineage>
</organism>
<comment type="caution">
    <text evidence="1">The sequence shown here is derived from an EMBL/GenBank/DDBJ whole genome shotgun (WGS) entry which is preliminary data.</text>
</comment>
<name>A0A6M1T3Q2_9HYPH</name>
<proteinExistence type="predicted"/>
<dbReference type="AlphaFoldDB" id="A0A6M1T3Q2"/>
<accession>A0A6M1T3Q2</accession>
<protein>
    <recommendedName>
        <fullName evidence="3">Pentapeptide repeat-containing protein</fullName>
    </recommendedName>
</protein>
<reference evidence="1 2" key="1">
    <citation type="submission" date="2020-02" db="EMBL/GenBank/DDBJ databases">
        <authorList>
            <person name="Khan S.A."/>
            <person name="Jeon C.O."/>
            <person name="Chun B.H."/>
        </authorList>
    </citation>
    <scope>NUCLEOTIDE SEQUENCE [LARGE SCALE GENOMIC DNA]</scope>
    <source>
        <strain evidence="1 2">H239</strain>
    </source>
</reference>